<evidence type="ECO:0000313" key="1">
    <source>
        <dbReference type="EMBL" id="ASV30955.1"/>
    </source>
</evidence>
<dbReference type="RefSeq" id="WP_094997569.1">
    <property type="nucleotide sequence ID" value="NZ_BMJL01000007.1"/>
</dbReference>
<dbReference type="Proteomes" id="UP000215244">
    <property type="component" value="Chromosome"/>
</dbReference>
<name>A0A223V6B1_9FLAO</name>
<dbReference type="Pfam" id="PF14454">
    <property type="entry name" value="Prok_Ub"/>
    <property type="match status" value="1"/>
</dbReference>
<dbReference type="InterPro" id="IPR032866">
    <property type="entry name" value="Prok_Ub"/>
</dbReference>
<dbReference type="EMBL" id="CP022957">
    <property type="protein sequence ID" value="ASV30955.1"/>
    <property type="molecule type" value="Genomic_DNA"/>
</dbReference>
<gene>
    <name evidence="1" type="ORF">CJ263_12420</name>
</gene>
<keyword evidence="2" id="KW-1185">Reference proteome</keyword>
<accession>A0A223V6B1</accession>
<protein>
    <submittedName>
        <fullName evidence="1">Uncharacterized protein</fullName>
    </submittedName>
</protein>
<proteinExistence type="predicted"/>
<reference evidence="1 2" key="1">
    <citation type="submission" date="2017-08" db="EMBL/GenBank/DDBJ databases">
        <title>The complete genome sequence of Maribacter sp. B1, isolated from deep-sea sediment.</title>
        <authorList>
            <person name="Wu Y.-H."/>
            <person name="Cheng H."/>
            <person name="Xu X.-W."/>
        </authorList>
    </citation>
    <scope>NUCLEOTIDE SEQUENCE [LARGE SCALE GENOMIC DNA]</scope>
    <source>
        <strain evidence="1 2">B1</strain>
    </source>
</reference>
<organism evidence="1 2">
    <name type="scientific">Maribacter cobaltidurans</name>
    <dbReference type="NCBI Taxonomy" id="1178778"/>
    <lineage>
        <taxon>Bacteria</taxon>
        <taxon>Pseudomonadati</taxon>
        <taxon>Bacteroidota</taxon>
        <taxon>Flavobacteriia</taxon>
        <taxon>Flavobacteriales</taxon>
        <taxon>Flavobacteriaceae</taxon>
        <taxon>Maribacter</taxon>
    </lineage>
</organism>
<dbReference type="AlphaFoldDB" id="A0A223V6B1"/>
<dbReference type="KEGG" id="marb:CJ263_12420"/>
<evidence type="ECO:0000313" key="2">
    <source>
        <dbReference type="Proteomes" id="UP000215244"/>
    </source>
</evidence>
<dbReference type="OrthoDB" id="6912309at2"/>
<sequence length="71" mass="8020">MEVLGLERKFMIKNVSGESVLDDIDLNWTPERIKDHYASVYPELTNAKIVDNGIVDGRHEIMFKTIAGTKG</sequence>